<dbReference type="Proteomes" id="UP000694257">
    <property type="component" value="Chromosome"/>
</dbReference>
<reference evidence="7 8" key="1">
    <citation type="submission" date="2021-07" db="EMBL/GenBank/DDBJ databases">
        <title>Whole Genome Sequence of Nocardia Iowensis.</title>
        <authorList>
            <person name="Lamm A."/>
            <person name="Collins-Fairclough A.M."/>
            <person name="Bunk B."/>
            <person name="Sproer C."/>
        </authorList>
    </citation>
    <scope>NUCLEOTIDE SEQUENCE [LARGE SCALE GENOMIC DNA]</scope>
    <source>
        <strain evidence="7 8">NRRL 5646</strain>
    </source>
</reference>
<evidence type="ECO:0000259" key="6">
    <source>
        <dbReference type="Pfam" id="PF01370"/>
    </source>
</evidence>
<evidence type="ECO:0000256" key="2">
    <source>
        <dbReference type="ARBA" id="ARBA00007637"/>
    </source>
</evidence>
<feature type="region of interest" description="Disordered" evidence="5">
    <location>
        <begin position="95"/>
        <end position="115"/>
    </location>
</feature>
<dbReference type="Pfam" id="PF01370">
    <property type="entry name" value="Epimerase"/>
    <property type="match status" value="1"/>
</dbReference>
<dbReference type="InterPro" id="IPR001509">
    <property type="entry name" value="Epimerase_deHydtase"/>
</dbReference>
<protein>
    <recommendedName>
        <fullName evidence="4">Galactowaldenase</fullName>
    </recommendedName>
    <alternativeName>
        <fullName evidence="3">UDP-galactose 4-epimerase</fullName>
    </alternativeName>
</protein>
<evidence type="ECO:0000256" key="5">
    <source>
        <dbReference type="SAM" id="MobiDB-lite"/>
    </source>
</evidence>
<dbReference type="EMBL" id="CP078145">
    <property type="protein sequence ID" value="QXN91517.1"/>
    <property type="molecule type" value="Genomic_DNA"/>
</dbReference>
<dbReference type="PANTHER" id="PTHR43725:SF53">
    <property type="entry name" value="UDP-ARABINOSE 4-EPIMERASE 1"/>
    <property type="match status" value="1"/>
</dbReference>
<evidence type="ECO:0000256" key="4">
    <source>
        <dbReference type="ARBA" id="ARBA00033067"/>
    </source>
</evidence>
<organism evidence="7 8">
    <name type="scientific">Nocardia iowensis</name>
    <dbReference type="NCBI Taxonomy" id="204891"/>
    <lineage>
        <taxon>Bacteria</taxon>
        <taxon>Bacillati</taxon>
        <taxon>Actinomycetota</taxon>
        <taxon>Actinomycetes</taxon>
        <taxon>Mycobacteriales</taxon>
        <taxon>Nocardiaceae</taxon>
        <taxon>Nocardia</taxon>
    </lineage>
</organism>
<evidence type="ECO:0000313" key="8">
    <source>
        <dbReference type="Proteomes" id="UP000694257"/>
    </source>
</evidence>
<proteinExistence type="inferred from homology"/>
<dbReference type="PANTHER" id="PTHR43725">
    <property type="entry name" value="UDP-GLUCOSE 4-EPIMERASE"/>
    <property type="match status" value="1"/>
</dbReference>
<comment type="similarity">
    <text evidence="2">Belongs to the NAD(P)-dependent epimerase/dehydratase family.</text>
</comment>
<accession>A0ABX8RRJ3</accession>
<evidence type="ECO:0000256" key="3">
    <source>
        <dbReference type="ARBA" id="ARBA00031367"/>
    </source>
</evidence>
<evidence type="ECO:0000313" key="7">
    <source>
        <dbReference type="EMBL" id="QXN91517.1"/>
    </source>
</evidence>
<name>A0ABX8RRJ3_NOCIO</name>
<keyword evidence="8" id="KW-1185">Reference proteome</keyword>
<gene>
    <name evidence="7" type="ORF">KV110_40515</name>
</gene>
<sequence>MSCGCSTSRGADPDPTRIVPRILSVAGGAAPCLAINGDGTAVRDYVHIDDAAAAFVAAMTHLPDPGGCRRYNIGSERGTSVAELVAAAARMTGRRIPVEHRPAAPEPPQLVSNSDRAHRELHWKATTSDIDTILRDGWAARTNSAG</sequence>
<feature type="domain" description="NAD-dependent epimerase/dehydratase" evidence="6">
    <location>
        <begin position="12"/>
        <end position="74"/>
    </location>
</feature>
<evidence type="ECO:0000256" key="1">
    <source>
        <dbReference type="ARBA" id="ARBA00004947"/>
    </source>
</evidence>
<comment type="pathway">
    <text evidence="1">Carbohydrate metabolism; galactose metabolism.</text>
</comment>